<reference evidence="1" key="1">
    <citation type="submission" date="2020-04" db="EMBL/GenBank/DDBJ databases">
        <authorList>
            <person name="Alioto T."/>
            <person name="Alioto T."/>
            <person name="Gomez Garrido J."/>
        </authorList>
    </citation>
    <scope>NUCLEOTIDE SEQUENCE</scope>
    <source>
        <strain evidence="1">A484AB</strain>
    </source>
</reference>
<dbReference type="PROSITE" id="PS50013">
    <property type="entry name" value="CHROMO_2"/>
    <property type="match status" value="1"/>
</dbReference>
<name>A0A6S7IY23_PARCT</name>
<dbReference type="Proteomes" id="UP001152795">
    <property type="component" value="Unassembled WGS sequence"/>
</dbReference>
<dbReference type="EMBL" id="CACRXK020012201">
    <property type="protein sequence ID" value="CAB4022867.1"/>
    <property type="molecule type" value="Genomic_DNA"/>
</dbReference>
<protein>
    <submittedName>
        <fullName evidence="1">Uncharacterized protein</fullName>
    </submittedName>
</protein>
<dbReference type="PANTHER" id="PTHR46585">
    <property type="entry name" value="INTEGRASE CORE DOMAIN CONTAINING PROTEIN"/>
    <property type="match status" value="1"/>
</dbReference>
<sequence length="242" mass="28621">MEKKKETLLNKIYYNPKNEASFGGLEKLYRAARATKNNLNISRNDVREWLRSQEIYSLHKPVRKNYPRTRVFVAGIDGQFEADLADFQSLSAQNDNYRTIKEIPANVTRKNEFQVRQTLYGEKKPNPKFKFNVGDLVKINKTRRPFEKAYNQGWTEENVTIAEQIARIPPVYKIKDFGNEILDGIFYEAELQKVVKKDDVYRVDSILRTRTRNGRKQYLVSWKNYPTKFNSWVDEKDITHIK</sequence>
<evidence type="ECO:0000313" key="1">
    <source>
        <dbReference type="EMBL" id="CAB4022867.1"/>
    </source>
</evidence>
<dbReference type="CDD" id="cd00024">
    <property type="entry name" value="CD_CSD"/>
    <property type="match status" value="1"/>
</dbReference>
<keyword evidence="2" id="KW-1185">Reference proteome</keyword>
<dbReference type="InterPro" id="IPR000953">
    <property type="entry name" value="Chromo/chromo_shadow_dom"/>
</dbReference>
<dbReference type="InterPro" id="IPR023780">
    <property type="entry name" value="Chromo_domain"/>
</dbReference>
<dbReference type="PANTHER" id="PTHR46585:SF1">
    <property type="entry name" value="CHROMO DOMAIN-CONTAINING PROTEIN"/>
    <property type="match status" value="1"/>
</dbReference>
<dbReference type="AlphaFoldDB" id="A0A6S7IY23"/>
<organism evidence="1 2">
    <name type="scientific">Paramuricea clavata</name>
    <name type="common">Red gorgonian</name>
    <name type="synonym">Violescent sea-whip</name>
    <dbReference type="NCBI Taxonomy" id="317549"/>
    <lineage>
        <taxon>Eukaryota</taxon>
        <taxon>Metazoa</taxon>
        <taxon>Cnidaria</taxon>
        <taxon>Anthozoa</taxon>
        <taxon>Octocorallia</taxon>
        <taxon>Malacalcyonacea</taxon>
        <taxon>Plexauridae</taxon>
        <taxon>Paramuricea</taxon>
    </lineage>
</organism>
<comment type="caution">
    <text evidence="1">The sequence shown here is derived from an EMBL/GenBank/DDBJ whole genome shotgun (WGS) entry which is preliminary data.</text>
</comment>
<dbReference type="Pfam" id="PF00385">
    <property type="entry name" value="Chromo"/>
    <property type="match status" value="1"/>
</dbReference>
<accession>A0A6S7IY23</accession>
<gene>
    <name evidence="1" type="ORF">PACLA_8A086881</name>
</gene>
<dbReference type="OrthoDB" id="6345380at2759"/>
<dbReference type="SUPFAM" id="SSF54160">
    <property type="entry name" value="Chromo domain-like"/>
    <property type="match status" value="1"/>
</dbReference>
<dbReference type="InterPro" id="IPR016197">
    <property type="entry name" value="Chromo-like_dom_sf"/>
</dbReference>
<evidence type="ECO:0000313" key="2">
    <source>
        <dbReference type="Proteomes" id="UP001152795"/>
    </source>
</evidence>
<proteinExistence type="predicted"/>
<dbReference type="Gene3D" id="2.40.50.40">
    <property type="match status" value="1"/>
</dbReference>